<keyword evidence="2" id="KW-0645">Protease</keyword>
<dbReference type="GO" id="GO:0006508">
    <property type="term" value="P:proteolysis"/>
    <property type="evidence" value="ECO:0007669"/>
    <property type="project" value="UniProtKB-KW"/>
</dbReference>
<dbReference type="GO" id="GO:0008233">
    <property type="term" value="F:peptidase activity"/>
    <property type="evidence" value="ECO:0007669"/>
    <property type="project" value="UniProtKB-KW"/>
</dbReference>
<evidence type="ECO:0000313" key="2">
    <source>
        <dbReference type="EMBL" id="MEN2786643.1"/>
    </source>
</evidence>
<organism evidence="2 3">
    <name type="scientific">Sphingomonas qilianensis</name>
    <dbReference type="NCBI Taxonomy" id="1736690"/>
    <lineage>
        <taxon>Bacteria</taxon>
        <taxon>Pseudomonadati</taxon>
        <taxon>Pseudomonadota</taxon>
        <taxon>Alphaproteobacteria</taxon>
        <taxon>Sphingomonadales</taxon>
        <taxon>Sphingomonadaceae</taxon>
        <taxon>Sphingomonas</taxon>
    </lineage>
</organism>
<protein>
    <submittedName>
        <fullName evidence="2">Aspartyl protease family protein</fullName>
    </submittedName>
</protein>
<accession>A0ABU9XS19</accession>
<evidence type="ECO:0000313" key="3">
    <source>
        <dbReference type="Proteomes" id="UP001404104"/>
    </source>
</evidence>
<keyword evidence="1" id="KW-0732">Signal</keyword>
<dbReference type="EMBL" id="JBDIMF010000003">
    <property type="protein sequence ID" value="MEN2786643.1"/>
    <property type="molecule type" value="Genomic_DNA"/>
</dbReference>
<keyword evidence="3" id="KW-1185">Reference proteome</keyword>
<dbReference type="Proteomes" id="UP001404104">
    <property type="component" value="Unassembled WGS sequence"/>
</dbReference>
<dbReference type="Pfam" id="PF13650">
    <property type="entry name" value="Asp_protease_2"/>
    <property type="match status" value="1"/>
</dbReference>
<dbReference type="Gene3D" id="2.30.42.10">
    <property type="match status" value="1"/>
</dbReference>
<name>A0ABU9XS19_9SPHN</name>
<dbReference type="RefSeq" id="WP_345864443.1">
    <property type="nucleotide sequence ID" value="NZ_JBDIMF010000003.1"/>
</dbReference>
<gene>
    <name evidence="2" type="ORF">ABC969_09460</name>
</gene>
<comment type="caution">
    <text evidence="2">The sequence shown here is derived from an EMBL/GenBank/DDBJ whole genome shotgun (WGS) entry which is preliminary data.</text>
</comment>
<feature type="signal peptide" evidence="1">
    <location>
        <begin position="1"/>
        <end position="18"/>
    </location>
</feature>
<dbReference type="InterPro" id="IPR001969">
    <property type="entry name" value="Aspartic_peptidase_AS"/>
</dbReference>
<sequence>MRLLTALLLLLPTAAAPAAQRAAPPTDTLAPDSEARWIPFDLTPGNQIRFTVTLDGQPIAAILDTGVSYTALSRAYVTTHKLKVRSGGSASAIGGLVPIGWIDPGTIRFGGLTRRGGSISVASLPATATGSTPVDMLVGRDLTAAYALDIDYAARRFRLLPSGRLPFTGVTAPLAVSPTRLVYSGEVTLNGRRLRPMIVDTGDGNAVTVSHEAWATTRLVPAALTSTISFGLGGAIVSDLAIVDTLQTGALTAANVEVQIEGKGGFSHRLGMAGRIGSGFLQQYRVLLDPSAGRMVLQTGEQAGQMPLRSTSGLLVTAERNRLRVLHVMRGSPAAERGWKAGETICRVDDVAVPTAYAGSAYAGWSIGAPGRSVALDLCDGARRTLTLRTFY</sequence>
<dbReference type="InterPro" id="IPR021109">
    <property type="entry name" value="Peptidase_aspartic_dom_sf"/>
</dbReference>
<feature type="chain" id="PRO_5047025101" evidence="1">
    <location>
        <begin position="19"/>
        <end position="392"/>
    </location>
</feature>
<evidence type="ECO:0000256" key="1">
    <source>
        <dbReference type="SAM" id="SignalP"/>
    </source>
</evidence>
<reference evidence="2 3" key="1">
    <citation type="submission" date="2024-05" db="EMBL/GenBank/DDBJ databases">
        <authorList>
            <person name="Liu Q."/>
            <person name="Xin Y.-H."/>
        </authorList>
    </citation>
    <scope>NUCLEOTIDE SEQUENCE [LARGE SCALE GENOMIC DNA]</scope>
    <source>
        <strain evidence="2 3">CGMCC 1.15349</strain>
    </source>
</reference>
<dbReference type="Gene3D" id="2.40.70.10">
    <property type="entry name" value="Acid Proteases"/>
    <property type="match status" value="2"/>
</dbReference>
<dbReference type="PROSITE" id="PS00141">
    <property type="entry name" value="ASP_PROTEASE"/>
    <property type="match status" value="1"/>
</dbReference>
<keyword evidence="2" id="KW-0378">Hydrolase</keyword>
<dbReference type="InterPro" id="IPR036034">
    <property type="entry name" value="PDZ_sf"/>
</dbReference>
<proteinExistence type="predicted"/>
<dbReference type="SUPFAM" id="SSF50156">
    <property type="entry name" value="PDZ domain-like"/>
    <property type="match status" value="1"/>
</dbReference>
<dbReference type="SUPFAM" id="SSF50630">
    <property type="entry name" value="Acid proteases"/>
    <property type="match status" value="1"/>
</dbReference>